<evidence type="ECO:0000256" key="3">
    <source>
        <dbReference type="SAM" id="Phobius"/>
    </source>
</evidence>
<evidence type="ECO:0000313" key="4">
    <source>
        <dbReference type="EMBL" id="GKV42604.1"/>
    </source>
</evidence>
<evidence type="ECO:0000256" key="1">
    <source>
        <dbReference type="ARBA" id="ARBA00022741"/>
    </source>
</evidence>
<evidence type="ECO:0000256" key="2">
    <source>
        <dbReference type="SAM" id="MobiDB-lite"/>
    </source>
</evidence>
<keyword evidence="3" id="KW-0472">Membrane</keyword>
<keyword evidence="3" id="KW-1133">Transmembrane helix</keyword>
<keyword evidence="1" id="KW-0547">Nucleotide-binding</keyword>
<feature type="transmembrane region" description="Helical" evidence="3">
    <location>
        <begin position="116"/>
        <end position="140"/>
    </location>
</feature>
<feature type="region of interest" description="Disordered" evidence="2">
    <location>
        <begin position="1"/>
        <end position="22"/>
    </location>
</feature>
<name>A0AAV5LYJ4_9ROSI</name>
<dbReference type="EMBL" id="BPVZ01000160">
    <property type="protein sequence ID" value="GKV42604.1"/>
    <property type="molecule type" value="Genomic_DNA"/>
</dbReference>
<dbReference type="Proteomes" id="UP001054252">
    <property type="component" value="Unassembled WGS sequence"/>
</dbReference>
<evidence type="ECO:0000313" key="5">
    <source>
        <dbReference type="Proteomes" id="UP001054252"/>
    </source>
</evidence>
<sequence>MGRPVQYRRLTPCPASSPEPEAEEAGCQPVELTATCGGCETDSDLVPLKISLLGDCQIGKTSFVIKYVGDEQERSLQMNGLSLVKKTLFVQGARISFSIWDVTAARWIMFLLLAKMQWQFCLCLILPVGVPSIVLLGGTLKPESGIRRRFQY</sequence>
<dbReference type="PANTHER" id="PTHR47978">
    <property type="match status" value="1"/>
</dbReference>
<dbReference type="SUPFAM" id="SSF52540">
    <property type="entry name" value="P-loop containing nucleoside triphosphate hydrolases"/>
    <property type="match status" value="1"/>
</dbReference>
<keyword evidence="3" id="KW-0812">Transmembrane</keyword>
<proteinExistence type="predicted"/>
<comment type="caution">
    <text evidence="4">The sequence shown here is derived from an EMBL/GenBank/DDBJ whole genome shotgun (WGS) entry which is preliminary data.</text>
</comment>
<dbReference type="Pfam" id="PF08477">
    <property type="entry name" value="Roc"/>
    <property type="match status" value="1"/>
</dbReference>
<reference evidence="4 5" key="1">
    <citation type="journal article" date="2021" name="Commun. Biol.">
        <title>The genome of Shorea leprosula (Dipterocarpaceae) highlights the ecological relevance of drought in aseasonal tropical rainforests.</title>
        <authorList>
            <person name="Ng K.K.S."/>
            <person name="Kobayashi M.J."/>
            <person name="Fawcett J.A."/>
            <person name="Hatakeyama M."/>
            <person name="Paape T."/>
            <person name="Ng C.H."/>
            <person name="Ang C.C."/>
            <person name="Tnah L.H."/>
            <person name="Lee C.T."/>
            <person name="Nishiyama T."/>
            <person name="Sese J."/>
            <person name="O'Brien M.J."/>
            <person name="Copetti D."/>
            <person name="Mohd Noor M.I."/>
            <person name="Ong R.C."/>
            <person name="Putra M."/>
            <person name="Sireger I.Z."/>
            <person name="Indrioko S."/>
            <person name="Kosugi Y."/>
            <person name="Izuno A."/>
            <person name="Isagi Y."/>
            <person name="Lee S.L."/>
            <person name="Shimizu K.K."/>
        </authorList>
    </citation>
    <scope>NUCLEOTIDE SEQUENCE [LARGE SCALE GENOMIC DNA]</scope>
    <source>
        <strain evidence="4">214</strain>
    </source>
</reference>
<organism evidence="4 5">
    <name type="scientific">Rubroshorea leprosula</name>
    <dbReference type="NCBI Taxonomy" id="152421"/>
    <lineage>
        <taxon>Eukaryota</taxon>
        <taxon>Viridiplantae</taxon>
        <taxon>Streptophyta</taxon>
        <taxon>Embryophyta</taxon>
        <taxon>Tracheophyta</taxon>
        <taxon>Spermatophyta</taxon>
        <taxon>Magnoliopsida</taxon>
        <taxon>eudicotyledons</taxon>
        <taxon>Gunneridae</taxon>
        <taxon>Pentapetalae</taxon>
        <taxon>rosids</taxon>
        <taxon>malvids</taxon>
        <taxon>Malvales</taxon>
        <taxon>Dipterocarpaceae</taxon>
        <taxon>Rubroshorea</taxon>
    </lineage>
</organism>
<dbReference type="AlphaFoldDB" id="A0AAV5LYJ4"/>
<keyword evidence="5" id="KW-1185">Reference proteome</keyword>
<gene>
    <name evidence="4" type="ORF">SLEP1_g49986</name>
</gene>
<accession>A0AAV5LYJ4</accession>
<dbReference type="Gene3D" id="3.40.50.300">
    <property type="entry name" value="P-loop containing nucleotide triphosphate hydrolases"/>
    <property type="match status" value="1"/>
</dbReference>
<dbReference type="GO" id="GO:0000166">
    <property type="term" value="F:nucleotide binding"/>
    <property type="evidence" value="ECO:0007669"/>
    <property type="project" value="UniProtKB-KW"/>
</dbReference>
<dbReference type="InterPro" id="IPR027417">
    <property type="entry name" value="P-loop_NTPase"/>
</dbReference>
<protein>
    <submittedName>
        <fullName evidence="4">Uncharacterized protein</fullName>
    </submittedName>
</protein>